<sequence length="255" mass="28207">MTGGVQRPIKQSEIVARAITDQIVNEALAEGTRLPNERQMLDTYKVGRSTLREALRLLESRGILTIRAGRDGGPIVRQPRAADLGEALTLLMQYQDVPFSKLFEARQALEPMLARMAASNIDDETIARLKSINKEITDNIDDRDVFRAKNVEFHEVIAAAANSPVLELLTAMLESVADGLAFGVVAGDFTHQHRTNAIKAHERIIKALAARSAEAAEKEMRRHLDEGNKAWKAAYRDLPRRPWAASMAASGRNGF</sequence>
<name>A0A2G3PK31_WILMA</name>
<protein>
    <submittedName>
        <fullName evidence="6">GntR family transcriptional regulator</fullName>
    </submittedName>
</protein>
<evidence type="ECO:0000313" key="7">
    <source>
        <dbReference type="Proteomes" id="UP000225108"/>
    </source>
</evidence>
<keyword evidence="2" id="KW-0238">DNA-binding</keyword>
<dbReference type="GO" id="GO:0003677">
    <property type="term" value="F:DNA binding"/>
    <property type="evidence" value="ECO:0007669"/>
    <property type="project" value="UniProtKB-KW"/>
</dbReference>
<evidence type="ECO:0000256" key="4">
    <source>
        <dbReference type="SAM" id="Coils"/>
    </source>
</evidence>
<evidence type="ECO:0000259" key="5">
    <source>
        <dbReference type="PROSITE" id="PS50949"/>
    </source>
</evidence>
<dbReference type="PROSITE" id="PS50949">
    <property type="entry name" value="HTH_GNTR"/>
    <property type="match status" value="1"/>
</dbReference>
<dbReference type="AlphaFoldDB" id="A0A2G3PK31"/>
<accession>A0A2G3PK31</accession>
<keyword evidence="3" id="KW-0804">Transcription</keyword>
<dbReference type="PANTHER" id="PTHR43537:SF5">
    <property type="entry name" value="UXU OPERON TRANSCRIPTIONAL REGULATOR"/>
    <property type="match status" value="1"/>
</dbReference>
<proteinExistence type="predicted"/>
<dbReference type="RefSeq" id="WP_099384434.1">
    <property type="nucleotide sequence ID" value="NZ_PEBD01000010.1"/>
</dbReference>
<dbReference type="SMART" id="SM00895">
    <property type="entry name" value="FCD"/>
    <property type="match status" value="1"/>
</dbReference>
<evidence type="ECO:0000256" key="3">
    <source>
        <dbReference type="ARBA" id="ARBA00023163"/>
    </source>
</evidence>
<evidence type="ECO:0000256" key="2">
    <source>
        <dbReference type="ARBA" id="ARBA00023125"/>
    </source>
</evidence>
<comment type="caution">
    <text evidence="6">The sequence shown here is derived from an EMBL/GenBank/DDBJ whole genome shotgun (WGS) entry which is preliminary data.</text>
</comment>
<dbReference type="SUPFAM" id="SSF46785">
    <property type="entry name" value="Winged helix' DNA-binding domain"/>
    <property type="match status" value="1"/>
</dbReference>
<dbReference type="CDD" id="cd07377">
    <property type="entry name" value="WHTH_GntR"/>
    <property type="match status" value="1"/>
</dbReference>
<keyword evidence="4" id="KW-0175">Coiled coil</keyword>
<dbReference type="EMBL" id="PEBD01000010">
    <property type="protein sequence ID" value="PHV66171.1"/>
    <property type="molecule type" value="Genomic_DNA"/>
</dbReference>
<organism evidence="6 7">
    <name type="scientific">Williamsia marianensis</name>
    <dbReference type="NCBI Taxonomy" id="85044"/>
    <lineage>
        <taxon>Bacteria</taxon>
        <taxon>Bacillati</taxon>
        <taxon>Actinomycetota</taxon>
        <taxon>Actinomycetes</taxon>
        <taxon>Mycobacteriales</taxon>
        <taxon>Nocardiaceae</taxon>
        <taxon>Williamsia</taxon>
    </lineage>
</organism>
<dbReference type="SMART" id="SM00345">
    <property type="entry name" value="HTH_GNTR"/>
    <property type="match status" value="1"/>
</dbReference>
<dbReference type="GO" id="GO:0003700">
    <property type="term" value="F:DNA-binding transcription factor activity"/>
    <property type="evidence" value="ECO:0007669"/>
    <property type="project" value="InterPro"/>
</dbReference>
<dbReference type="Proteomes" id="UP000225108">
    <property type="component" value="Unassembled WGS sequence"/>
</dbReference>
<feature type="coiled-coil region" evidence="4">
    <location>
        <begin position="198"/>
        <end position="226"/>
    </location>
</feature>
<dbReference type="InterPro" id="IPR011711">
    <property type="entry name" value="GntR_C"/>
</dbReference>
<keyword evidence="1" id="KW-0805">Transcription regulation</keyword>
<evidence type="ECO:0000256" key="1">
    <source>
        <dbReference type="ARBA" id="ARBA00023015"/>
    </source>
</evidence>
<dbReference type="Gene3D" id="1.20.120.530">
    <property type="entry name" value="GntR ligand-binding domain-like"/>
    <property type="match status" value="1"/>
</dbReference>
<dbReference type="PANTHER" id="PTHR43537">
    <property type="entry name" value="TRANSCRIPTIONAL REGULATOR, GNTR FAMILY"/>
    <property type="match status" value="1"/>
</dbReference>
<dbReference type="Pfam" id="PF07729">
    <property type="entry name" value="FCD"/>
    <property type="match status" value="1"/>
</dbReference>
<gene>
    <name evidence="6" type="ORF">CSW57_21380</name>
</gene>
<dbReference type="InterPro" id="IPR000524">
    <property type="entry name" value="Tscrpt_reg_HTH_GntR"/>
</dbReference>
<dbReference type="InterPro" id="IPR036388">
    <property type="entry name" value="WH-like_DNA-bd_sf"/>
</dbReference>
<dbReference type="PRINTS" id="PR00035">
    <property type="entry name" value="HTHGNTR"/>
</dbReference>
<dbReference type="Gene3D" id="1.10.10.10">
    <property type="entry name" value="Winged helix-like DNA-binding domain superfamily/Winged helix DNA-binding domain"/>
    <property type="match status" value="1"/>
</dbReference>
<evidence type="ECO:0000313" key="6">
    <source>
        <dbReference type="EMBL" id="PHV66171.1"/>
    </source>
</evidence>
<feature type="domain" description="HTH gntR-type" evidence="5">
    <location>
        <begin position="9"/>
        <end position="79"/>
    </location>
</feature>
<dbReference type="SUPFAM" id="SSF48008">
    <property type="entry name" value="GntR ligand-binding domain-like"/>
    <property type="match status" value="1"/>
</dbReference>
<dbReference type="Pfam" id="PF00392">
    <property type="entry name" value="GntR"/>
    <property type="match status" value="1"/>
</dbReference>
<reference evidence="6 7" key="1">
    <citation type="submission" date="2017-10" db="EMBL/GenBank/DDBJ databases">
        <title>The draft genome sequence of Williamsia sp. BULT 1.1 isolated from the semi-arid grassland soils from South Africa.</title>
        <authorList>
            <person name="Kabwe M.H."/>
            <person name="Govender N."/>
            <person name="Mutseka Lunga P."/>
            <person name="Vikram S."/>
            <person name="Makhalanyane T.P."/>
        </authorList>
    </citation>
    <scope>NUCLEOTIDE SEQUENCE [LARGE SCALE GENOMIC DNA]</scope>
    <source>
        <strain evidence="6 7">BULT 1.1</strain>
    </source>
</reference>
<dbReference type="InterPro" id="IPR036390">
    <property type="entry name" value="WH_DNA-bd_sf"/>
</dbReference>
<dbReference type="InterPro" id="IPR008920">
    <property type="entry name" value="TF_FadR/GntR_C"/>
</dbReference>